<protein>
    <submittedName>
        <fullName evidence="2">Nickel pincer cofactor biosynthesis protein LarB</fullName>
    </submittedName>
</protein>
<dbReference type="GO" id="GO:0006189">
    <property type="term" value="P:'de novo' IMP biosynthetic process"/>
    <property type="evidence" value="ECO:0007669"/>
    <property type="project" value="InterPro"/>
</dbReference>
<dbReference type="GO" id="GO:0016787">
    <property type="term" value="F:hydrolase activity"/>
    <property type="evidence" value="ECO:0007669"/>
    <property type="project" value="InterPro"/>
</dbReference>
<name>A0A545SL69_9RHOB</name>
<comment type="caution">
    <text evidence="2">The sequence shown here is derived from an EMBL/GenBank/DDBJ whole genome shotgun (WGS) entry which is preliminary data.</text>
</comment>
<organism evidence="2 3">
    <name type="scientific">Aliiroseovarius halocynthiae</name>
    <dbReference type="NCBI Taxonomy" id="985055"/>
    <lineage>
        <taxon>Bacteria</taxon>
        <taxon>Pseudomonadati</taxon>
        <taxon>Pseudomonadota</taxon>
        <taxon>Alphaproteobacteria</taxon>
        <taxon>Rhodobacterales</taxon>
        <taxon>Paracoccaceae</taxon>
        <taxon>Aliiroseovarius</taxon>
    </lineage>
</organism>
<dbReference type="NCBIfam" id="NF033503">
    <property type="entry name" value="LarB"/>
    <property type="match status" value="1"/>
</dbReference>
<dbReference type="OrthoDB" id="9782511at2"/>
<feature type="domain" description="PurE" evidence="1">
    <location>
        <begin position="87"/>
        <end position="219"/>
    </location>
</feature>
<dbReference type="Gene3D" id="3.40.50.1970">
    <property type="match status" value="1"/>
</dbReference>
<dbReference type="SUPFAM" id="SSF52255">
    <property type="entry name" value="N5-CAIR mutase (phosphoribosylaminoimidazole carboxylase, PurE)"/>
    <property type="match status" value="1"/>
</dbReference>
<dbReference type="EMBL" id="VICH01000018">
    <property type="protein sequence ID" value="TQV65727.1"/>
    <property type="molecule type" value="Genomic_DNA"/>
</dbReference>
<reference evidence="2 3" key="1">
    <citation type="submission" date="2019-06" db="EMBL/GenBank/DDBJ databases">
        <title>A novel species of marine bacteria.</title>
        <authorList>
            <person name="Wang Y."/>
        </authorList>
    </citation>
    <scope>NUCLEOTIDE SEQUENCE [LARGE SCALE GENOMIC DNA]</scope>
    <source>
        <strain evidence="2 3">MA1-10</strain>
    </source>
</reference>
<keyword evidence="3" id="KW-1185">Reference proteome</keyword>
<dbReference type="SMART" id="SM01001">
    <property type="entry name" value="AIRC"/>
    <property type="match status" value="1"/>
</dbReference>
<gene>
    <name evidence="2" type="primary">larB</name>
    <name evidence="2" type="ORF">FIL88_16180</name>
</gene>
<evidence type="ECO:0000313" key="3">
    <source>
        <dbReference type="Proteomes" id="UP000315816"/>
    </source>
</evidence>
<dbReference type="Pfam" id="PF00731">
    <property type="entry name" value="AIRC"/>
    <property type="match status" value="1"/>
</dbReference>
<proteinExistence type="predicted"/>
<dbReference type="InterPro" id="IPR000031">
    <property type="entry name" value="PurE_dom"/>
</dbReference>
<dbReference type="PANTHER" id="PTHR43064:SF1">
    <property type="entry name" value="SLL1489 PROTEIN"/>
    <property type="match status" value="1"/>
</dbReference>
<evidence type="ECO:0000313" key="2">
    <source>
        <dbReference type="EMBL" id="TQV65727.1"/>
    </source>
</evidence>
<evidence type="ECO:0000259" key="1">
    <source>
        <dbReference type="SMART" id="SM01001"/>
    </source>
</evidence>
<dbReference type="AlphaFoldDB" id="A0A545SL69"/>
<accession>A0A545SL69</accession>
<dbReference type="RefSeq" id="WP_142854917.1">
    <property type="nucleotide sequence ID" value="NZ_FXWW01000012.1"/>
</dbReference>
<dbReference type="InterPro" id="IPR039476">
    <property type="entry name" value="P2CMN_synthase_LarB"/>
</dbReference>
<dbReference type="Proteomes" id="UP000315816">
    <property type="component" value="Unassembled WGS sequence"/>
</dbReference>
<sequence>MDEHTIFDWSRKARTGVPEVVFAEGKTVEQIDDILMAHHERSAPLLTTRLTPEQMAHLGALTLPHLSLDPLARLASHRAPIPAADAPEVAVVCAGTSDLPVAREALLSARFLGLRADLICDVGVAGLWRLEQHLPTLTRHRVVIAVAGMEGALFSVLGGLLPGAIIAVPTSVGYGVGAQGKAALSSALSSCAPGVLTVNIDNGFGAAAAAAKILRPPQIQSDNPSG</sequence>
<dbReference type="PANTHER" id="PTHR43064">
    <property type="entry name" value="PHOSPHORIBOSYLAMINOIMIDAZOLE CARBOXYLASE-RELATED"/>
    <property type="match status" value="1"/>
</dbReference>